<organism evidence="1 2">
    <name type="scientific">Cryptococcus neoformans Tu259-1</name>
    <dbReference type="NCBI Taxonomy" id="1230072"/>
    <lineage>
        <taxon>Eukaryota</taxon>
        <taxon>Fungi</taxon>
        <taxon>Dikarya</taxon>
        <taxon>Basidiomycota</taxon>
        <taxon>Agaricomycotina</taxon>
        <taxon>Tremellomycetes</taxon>
        <taxon>Tremellales</taxon>
        <taxon>Cryptococcaceae</taxon>
        <taxon>Cryptococcus</taxon>
        <taxon>Cryptococcus neoformans species complex</taxon>
    </lineage>
</organism>
<name>A0A854QHM2_CRYNE</name>
<comment type="caution">
    <text evidence="1">The sequence shown here is derived from an EMBL/GenBank/DDBJ whole genome shotgun (WGS) entry which is preliminary data.</text>
</comment>
<accession>A0A854QHM2</accession>
<evidence type="ECO:0000313" key="2">
    <source>
        <dbReference type="Proteomes" id="UP000199727"/>
    </source>
</evidence>
<dbReference type="Proteomes" id="UP000199727">
    <property type="component" value="Unassembled WGS sequence"/>
</dbReference>
<protein>
    <submittedName>
        <fullName evidence="1">Uncharacterized protein</fullName>
    </submittedName>
</protein>
<evidence type="ECO:0000313" key="1">
    <source>
        <dbReference type="EMBL" id="OXG25099.1"/>
    </source>
</evidence>
<dbReference type="EMBL" id="AMKT01000028">
    <property type="protein sequence ID" value="OXG25099.1"/>
    <property type="molecule type" value="Genomic_DNA"/>
</dbReference>
<reference evidence="1 2" key="1">
    <citation type="submission" date="2017-06" db="EMBL/GenBank/DDBJ databases">
        <title>Global population genomics of the pathogenic fungus Cryptococcus neoformans var. grubii.</title>
        <authorList>
            <person name="Cuomo C."/>
            <person name="Litvintseva A."/>
            <person name="Chen Y."/>
            <person name="Young S."/>
            <person name="Zeng Q."/>
            <person name="Chapman S."/>
            <person name="Gujja S."/>
            <person name="Saif S."/>
            <person name="Birren B."/>
        </authorList>
    </citation>
    <scope>NUCLEOTIDE SEQUENCE [LARGE SCALE GENOMIC DNA]</scope>
    <source>
        <strain evidence="1 2">Tu259-1</strain>
    </source>
</reference>
<gene>
    <name evidence="1" type="ORF">C361_02100</name>
</gene>
<sequence>MKERMYGATFVTGPLPEYPTIQRWFIDVRTYSLIAQSALPRCIVAMARKGLFTNWIANSSDCNKWACINGIGQL</sequence>
<proteinExistence type="predicted"/>
<dbReference type="AlphaFoldDB" id="A0A854QHM2"/>